<reference evidence="1 2" key="1">
    <citation type="submission" date="2018-06" db="EMBL/GenBank/DDBJ databases">
        <authorList>
            <consortium name="Pathogen Informatics"/>
            <person name="Doyle S."/>
        </authorList>
    </citation>
    <scope>NUCLEOTIDE SEQUENCE [LARGE SCALE GENOMIC DNA]</scope>
    <source>
        <strain evidence="1 2">NCTC7911</strain>
    </source>
</reference>
<name>A0A378QK22_MORLA</name>
<dbReference type="AlphaFoldDB" id="A0A378QK22"/>
<dbReference type="GeneID" id="302269665"/>
<gene>
    <name evidence="1" type="ORF">NCTC7911_01041</name>
</gene>
<organism evidence="1 2">
    <name type="scientific">Moraxella lacunata</name>
    <dbReference type="NCBI Taxonomy" id="477"/>
    <lineage>
        <taxon>Bacteria</taxon>
        <taxon>Pseudomonadati</taxon>
        <taxon>Pseudomonadota</taxon>
        <taxon>Gammaproteobacteria</taxon>
        <taxon>Moraxellales</taxon>
        <taxon>Moraxellaceae</taxon>
        <taxon>Moraxella</taxon>
    </lineage>
</organism>
<sequence>MCNFDNIKHIIKNKPICFAKLLGVDIENYSSKDIFSFTIRKSQSEVFKKSSLVLIQSNDCLWLAFVKSKQSVSSIDTRIVLHHLKKTKWKDTDILKENLEKNYITKLENYTQNDYAKLSPKLSEHLLRIFVDGYFEFLENYITPNKEVNNNSIMQADAINLAISISGMDNRNITSVEINDTEETEISSFSYLLEDNVINYEFNEDREELIKSCYPTGKITFENSNEKLTIYTANKLPLERVLGVDLIYINDIHKNIVMIQYKMLKKESERWIYRFDTQFSDEIERMDKVLSAIKNSPSSNIDDFRLNSSPFFLRFVKNQASNGNIISFNISLEHFKMIKDLPMCRGIRNGGLISYENINRHYIGKQELEALIRCGYIGTHQYDTKSLSEIIELISNNLNDHSLVIAFKEKL</sequence>
<dbReference type="RefSeq" id="WP_115247446.1">
    <property type="nucleotide sequence ID" value="NZ_UGQC01000001.1"/>
</dbReference>
<evidence type="ECO:0000313" key="2">
    <source>
        <dbReference type="Proteomes" id="UP000254107"/>
    </source>
</evidence>
<dbReference type="EMBL" id="UGQC01000001">
    <property type="protein sequence ID" value="STY99663.1"/>
    <property type="molecule type" value="Genomic_DNA"/>
</dbReference>
<accession>A0A378QK22</accession>
<dbReference type="Proteomes" id="UP000254107">
    <property type="component" value="Unassembled WGS sequence"/>
</dbReference>
<protein>
    <submittedName>
        <fullName evidence="1">Uncharacterized protein</fullName>
    </submittedName>
</protein>
<proteinExistence type="predicted"/>
<evidence type="ECO:0000313" key="1">
    <source>
        <dbReference type="EMBL" id="STY99663.1"/>
    </source>
</evidence>
<keyword evidence="2" id="KW-1185">Reference proteome</keyword>